<feature type="signal peptide" evidence="2">
    <location>
        <begin position="1"/>
        <end position="22"/>
    </location>
</feature>
<feature type="domain" description="SLH" evidence="3">
    <location>
        <begin position="2481"/>
        <end position="2539"/>
    </location>
</feature>
<dbReference type="Proteomes" id="UP000641588">
    <property type="component" value="Unassembled WGS sequence"/>
</dbReference>
<reference evidence="4" key="1">
    <citation type="submission" date="2019-10" db="EMBL/GenBank/DDBJ databases">
        <title>Description of Paenibacillus glebae sp. nov.</title>
        <authorList>
            <person name="Carlier A."/>
            <person name="Qi S."/>
        </authorList>
    </citation>
    <scope>NUCLEOTIDE SEQUENCE</scope>
    <source>
        <strain evidence="4">LMG 31456</strain>
    </source>
</reference>
<gene>
    <name evidence="4" type="ORF">GC093_28830</name>
</gene>
<name>A0A972H0I8_9BACL</name>
<keyword evidence="2" id="KW-0732">Signal</keyword>
<feature type="domain" description="SLH" evidence="3">
    <location>
        <begin position="2350"/>
        <end position="2409"/>
    </location>
</feature>
<keyword evidence="5" id="KW-1185">Reference proteome</keyword>
<dbReference type="Pfam" id="PF09136">
    <property type="entry name" value="Glucodextran_B"/>
    <property type="match status" value="1"/>
</dbReference>
<dbReference type="InterPro" id="IPR013783">
    <property type="entry name" value="Ig-like_fold"/>
</dbReference>
<evidence type="ECO:0000256" key="1">
    <source>
        <dbReference type="SAM" id="MobiDB-lite"/>
    </source>
</evidence>
<sequence>MKLMKRTLVLVLAFLLFFSSLAGVTNVLAAEINTPKLTVLQNDFIKITVDNNTGRFGIRTVEGQPIRKKDQNVNMLFKGDDPETSFTTFRIDGTDYIFGNPYKFAVDFFSEVTQPQIVQNSNGTKQIETIWKIKGVEIKQILMLYSSVADKKNAGNVNIRYEVVNRSGAEVQMGTRVLLDTMVAGKDGPEFQIGTAYKVPLMVERKLVHNPENDPTISEEDRALYKLPPYWVMRDKLDLTNPLATNVMAYGFNNFAEKNINIVDEMIVGHWNGLANSKWDYTPNPNLDFTRDTNDYGTADSAVAFYWQPKALADKAVQSFETVYGLGEIIEPDKIFSIRYMDTPQQLATLSDNSNYVGEGIFDIISEVENLSMFGMEHSSISVNLALESGLSFVKLDEAGNVVRDASGKPLTEAFRSKVLEFKKTATPEEAALGIKPKYKPGDSITASYKVQAKGKSWPTTKEYMLTASSPETRAKIEGVEDEGIKAQYESNKANFLLLPAIGQAAATYAFGMSPKELYSSDVKYITVNLTNIEAYNAGNDIAPPNFDLFLKEKVTGKRYKVPVKQSVMLQPSDDGFSGDMKITYRGGELVDRLGNVVQAGLGPELPLGDYQVQIDFKGDAGGDAELAALFDITTGQTFSVTDNQQSRVREAGILAIYKQMVDLSHISLPLSDRQLNEINEVFPGKPFKKGDDLFTAVTNFKQFKMYLGAASKALDPKFDLAEFTSNESLAEVPAYNYQLFESDEDMEQFFEDEEKESLVTIRGMIKEVGIDDDKQVIVDTKTEPAIINDSVSYRGKDMVFVRGKLDIFGAKDKVKGYNSLPFFDTLFVKGDGKLSVANSGFVFHQGEWTLDFFNGFDKSLGEELVIENETFPDSGDNEEDDSLNGSLSWAVGALGDRLNPLKQLMVSQIYFNKHTLFSGPSFYVSGFSFTFNDYILRHGGISFGGKLSMKVIEAEVRNVIFNDKGFVGVEADLKFDLNKELGLFEPDDKPKKSEEEEEPKKPSGEINIVHYVQDMSEHDIANRYGIKFQAQLKSMLEIQAELAFKKVPDGRILPDVVAFGTTLGKPGVLITGATYLTAVRGAVRELADTIAGGTKNDPFPLVVQAGVSMRFGIAPAYHFGDIDLTVKRTGLALQGKLGFSTVPEPEDDQLLPMLSKALLEAQWVTPWFVRLEAEVDIGGWDLIIGKAGIFVGQNLEKHRTDFEGYIGARVQIPSDVPVVGGMPLASVFFGVNNEKIWGSVGILFISLGVTYYWGGGVEFGTSAEDLPEGFIHLLVQDPERGPRLLVIGQGVQTLATSRIDTESEKHEINYRKITEDISHLDTDSMNAGIGGITVKNSGRVHEIPMNGVSGNAIIEMEYVEEQMPNFTLKDAQGKVYPIVFDNTNTNPAANAFTQYIAAGNSKDGVDVRKAYIILPQDKLKNGGTWTLTAESGVDTRLLNVPVAPGLKDIKLNKNSADSNKFTAAWSVENAQQGDTINLYLTKDAVDGATTKVTNKKGEIQEVLQPGEPGLLIAKDLPVNKNGGITGSTTNGSEIIDVTQVGLLGDKEDIRGLLQQGEYYLRAELKSNVAFGTKTSVEKFEIIDPLAPTEVSEVAIEPAGNGYFDLSFKPAPVKNGQQDYEQSYRIEALQESNGKLNKYLSFAEMLLTKDELDKYLNKATGKYEGIPVGGWKALSTSDKIDVTKLEGTVMDLKDVHYTGLEVGQKYVIGVSAANKPTKAADKNENYHFSGTTNSTNELLPIPVKPILKAETTSNQLKASEHFIELVTNQTTQSFNFVTDQQDIEVEAFYSDKSIGKTTTVNNSQGSRGTITFDQFKTDGTYAIELIAKNKKTKDVSVTMLYLTVDTSAPVLYLDEPVNGARAKNGQVMVSGTTSKDTILTVNGTPLVVQTNGKFSGKVSVKAGEPTVELAIVARDGAGNENKASVFVTNDAYKVPVALILKTMPTLKPGGSQEIAAFVRVPDGKDASGKPKFREEEVKGEDKKRLSYSVTMGEAVNVEENGTVSGLTVGASLIEGTYTISEGVSLQSMVVASVALPTADGLEAITAYTSTIEKNSSATKVTVNSAGDLAGQQLVYRVYPRTMTIVETLKYKQNLSNWSILPPSGVVPASSGDIVVVAKRTMGENLATAVSGKLPANVWSSSGGSGGGGGGFGGIQTSPLTINNLTINAERKDDQVEVFIKAKDVESAKEISIASQDNTVKGFTLHLDSGAVLQAISKQQTINIQLPLAKLVLTPNMLAGMEQELVIKVSSNGEASISGLSNIAADVSGNLLGSGQGAAIEMNIPEANWSPYVKTRVAVPEGLQGEYISAVVLQGTDGNWTTVPWRLVNENGAAYVEVSLTGNGNLAFIRNTREFNDVSDSYWGKQSISEAASRLFALGKDADRFEPDSRISRAEYPTLLLRVAGLMNKNANNSFSDIAKEDWYNRSVSIAAKLGIVNGLEDGTFAPQATLSRVEAMTMAGRLLNALGLGEDIKDEEVNSILSTFKDRSLIPDWAKKPVALSIKNGIIQGEDDRINPQDALTRAQAAAIAVRLDRWLSGK</sequence>
<evidence type="ECO:0000313" key="5">
    <source>
        <dbReference type="Proteomes" id="UP000641588"/>
    </source>
</evidence>
<protein>
    <recommendedName>
        <fullName evidence="3">SLH domain-containing protein</fullName>
    </recommendedName>
</protein>
<accession>A0A972H0I8</accession>
<feature type="chain" id="PRO_5038998268" description="SLH domain-containing protein" evidence="2">
    <location>
        <begin position="23"/>
        <end position="2539"/>
    </location>
</feature>
<evidence type="ECO:0000256" key="2">
    <source>
        <dbReference type="SAM" id="SignalP"/>
    </source>
</evidence>
<proteinExistence type="predicted"/>
<organism evidence="4 5">
    <name type="scientific">Paenibacillus foliorum</name>
    <dbReference type="NCBI Taxonomy" id="2654974"/>
    <lineage>
        <taxon>Bacteria</taxon>
        <taxon>Bacillati</taxon>
        <taxon>Bacillota</taxon>
        <taxon>Bacilli</taxon>
        <taxon>Bacillales</taxon>
        <taxon>Paenibacillaceae</taxon>
        <taxon>Paenibacillus</taxon>
    </lineage>
</organism>
<feature type="region of interest" description="Disordered" evidence="1">
    <location>
        <begin position="986"/>
        <end position="1005"/>
    </location>
</feature>
<dbReference type="EMBL" id="WHOD01000109">
    <property type="protein sequence ID" value="NOU97202.1"/>
    <property type="molecule type" value="Genomic_DNA"/>
</dbReference>
<feature type="domain" description="SLH" evidence="3">
    <location>
        <begin position="2410"/>
        <end position="2473"/>
    </location>
</feature>
<comment type="caution">
    <text evidence="4">The sequence shown here is derived from an EMBL/GenBank/DDBJ whole genome shotgun (WGS) entry which is preliminary data.</text>
</comment>
<evidence type="ECO:0000259" key="3">
    <source>
        <dbReference type="PROSITE" id="PS51272"/>
    </source>
</evidence>
<feature type="compositionally biased region" description="Basic and acidic residues" evidence="1">
    <location>
        <begin position="987"/>
        <end position="1004"/>
    </location>
</feature>
<dbReference type="PROSITE" id="PS51272">
    <property type="entry name" value="SLH"/>
    <property type="match status" value="3"/>
</dbReference>
<evidence type="ECO:0000313" key="4">
    <source>
        <dbReference type="EMBL" id="NOU97202.1"/>
    </source>
</evidence>
<dbReference type="InterPro" id="IPR001119">
    <property type="entry name" value="SLH_dom"/>
</dbReference>
<dbReference type="Gene3D" id="2.60.40.10">
    <property type="entry name" value="Immunoglobulins"/>
    <property type="match status" value="1"/>
</dbReference>
<dbReference type="Pfam" id="PF00395">
    <property type="entry name" value="SLH"/>
    <property type="match status" value="3"/>
</dbReference>